<dbReference type="EMBL" id="JAPDRP010000006">
    <property type="protein sequence ID" value="KAJ9646525.1"/>
    <property type="molecule type" value="Genomic_DNA"/>
</dbReference>
<organism evidence="1 2">
    <name type="scientific">Coniosporium tulheliwenetii</name>
    <dbReference type="NCBI Taxonomy" id="3383036"/>
    <lineage>
        <taxon>Eukaryota</taxon>
        <taxon>Fungi</taxon>
        <taxon>Dikarya</taxon>
        <taxon>Ascomycota</taxon>
        <taxon>Pezizomycotina</taxon>
        <taxon>Dothideomycetes</taxon>
        <taxon>Dothideomycetes incertae sedis</taxon>
        <taxon>Coniosporium</taxon>
    </lineage>
</organism>
<accession>A0ACC2ZFF8</accession>
<reference evidence="1" key="1">
    <citation type="submission" date="2022-10" db="EMBL/GenBank/DDBJ databases">
        <title>Culturing micro-colonial fungi from biological soil crusts in the Mojave desert and describing Neophaeococcomyces mojavensis, and introducing the new genera and species Taxawa tesnikishii.</title>
        <authorList>
            <person name="Kurbessoian T."/>
            <person name="Stajich J.E."/>
        </authorList>
    </citation>
    <scope>NUCLEOTIDE SEQUENCE</scope>
    <source>
        <strain evidence="1">JES_115</strain>
    </source>
</reference>
<evidence type="ECO:0000313" key="2">
    <source>
        <dbReference type="Proteomes" id="UP001172680"/>
    </source>
</evidence>
<sequence>MRPITPATLSWLRAATDAAFPSSALASQPHRQAHFSTTRTRRVEAASPPQTHYHFFPRSLPSGPPPQGAFAVDLNQLKREFLQLQAQAHPDRHSQENKRKAEAMSARINEAYKTLENPLLRAQYLLSLRGIDVAEDESAKVEDPELLMEVLEAREDIEAAESDDEIRAMKEVNNQRIEESVGVLEDAFMRDDMDLAKSEAVKLRYWINIKQSLDDWEPGKPYEVLFPDSFVSESYAESQLAYASSQATKPTAPESQETIDLSHGSNGHPERNTEDDGYSPTESYEVMRLGNQRYLCSIPTVQSAPQNDTSKPATAEEEQKELARASDRGWELLKSMEGNCVYFHSGKWWSYSFCYNAEVRQFHQLPPSRGVPMYPPVEDPSVHSFVLGKYPGKSQEGDRKSLGAVEDEQGDSSAETGVARLVTKGETRYMAQKLGGGTRCDLTGERRKIEVQFHCHAASNDRIAMIKEVATCSYLMVIYTPRLCNDVAFLPPQENRANAINCQPIVAEQDVSKWAAADPASREDVMPHGFGEERPIVGGIEIGAKKDVGTDGKVIEKSVIVGGGKENLLGTVAASDAEVKILSKDDLKKLVPVTHKDLEKLKRDVQKMAGDKGWRLELVDTPRGREFRGIIDADREDEDVKREQGDEEPDGDEVEGSEETYKEEL</sequence>
<gene>
    <name evidence="1" type="primary">YOS9_1</name>
    <name evidence="1" type="ORF">H2199_002574</name>
</gene>
<evidence type="ECO:0000313" key="1">
    <source>
        <dbReference type="EMBL" id="KAJ9646525.1"/>
    </source>
</evidence>
<protein>
    <submittedName>
        <fullName evidence="1">Protein OS-9</fullName>
    </submittedName>
</protein>
<name>A0ACC2ZFF8_9PEZI</name>
<dbReference type="Proteomes" id="UP001172680">
    <property type="component" value="Unassembled WGS sequence"/>
</dbReference>
<comment type="caution">
    <text evidence="1">The sequence shown here is derived from an EMBL/GenBank/DDBJ whole genome shotgun (WGS) entry which is preliminary data.</text>
</comment>
<keyword evidence="2" id="KW-1185">Reference proteome</keyword>
<proteinExistence type="predicted"/>